<feature type="domain" description="Pseudouridine synthase I TruA alpha/beta" evidence="7">
    <location>
        <begin position="373"/>
        <end position="473"/>
    </location>
</feature>
<dbReference type="GO" id="GO:0009982">
    <property type="term" value="F:pseudouridine synthase activity"/>
    <property type="evidence" value="ECO:0007669"/>
    <property type="project" value="InterPro"/>
</dbReference>
<evidence type="ECO:0000256" key="1">
    <source>
        <dbReference type="ARBA" id="ARBA00009375"/>
    </source>
</evidence>
<dbReference type="CDD" id="cd02568">
    <property type="entry name" value="PseudoU_synth_PUS1_PUS2"/>
    <property type="match status" value="1"/>
</dbReference>
<feature type="compositionally biased region" description="Low complexity" evidence="6">
    <location>
        <begin position="1"/>
        <end position="32"/>
    </location>
</feature>
<dbReference type="Proteomes" id="UP001176521">
    <property type="component" value="Unassembled WGS sequence"/>
</dbReference>
<dbReference type="NCBIfam" id="TIGR00071">
    <property type="entry name" value="hisT_truA"/>
    <property type="match status" value="1"/>
</dbReference>
<dbReference type="InterPro" id="IPR020095">
    <property type="entry name" value="PsdUridine_synth_TruA_C"/>
</dbReference>
<dbReference type="InterPro" id="IPR041708">
    <property type="entry name" value="PUS1/PUS2-like"/>
</dbReference>
<comment type="similarity">
    <text evidence="1">Belongs to the tRNA pseudouridine synthase TruA family.</text>
</comment>
<dbReference type="PANTHER" id="PTHR11142">
    <property type="entry name" value="PSEUDOURIDYLATE SYNTHASE"/>
    <property type="match status" value="1"/>
</dbReference>
<dbReference type="PANTHER" id="PTHR11142:SF4">
    <property type="entry name" value="PSEUDOURIDYLATE SYNTHASE 1 HOMOLOG"/>
    <property type="match status" value="1"/>
</dbReference>
<gene>
    <name evidence="8" type="primary">PUS1</name>
    <name evidence="8" type="ORF">OC842_005567</name>
</gene>
<dbReference type="InterPro" id="IPR020103">
    <property type="entry name" value="PsdUridine_synth_cat_dom_sf"/>
</dbReference>
<comment type="caution">
    <text evidence="8">The sequence shown here is derived from an EMBL/GenBank/DDBJ whole genome shotgun (WGS) entry which is preliminary data.</text>
</comment>
<dbReference type="GO" id="GO:0003723">
    <property type="term" value="F:RNA binding"/>
    <property type="evidence" value="ECO:0007669"/>
    <property type="project" value="InterPro"/>
</dbReference>
<dbReference type="InterPro" id="IPR001406">
    <property type="entry name" value="PsdUridine_synth_TruA"/>
</dbReference>
<protein>
    <submittedName>
        <fullName evidence="8">tRNA pseudouridine synthase 1</fullName>
    </submittedName>
</protein>
<accession>A0AAN6G7P3</accession>
<dbReference type="EMBL" id="JAPDMQ010000408">
    <property type="protein sequence ID" value="KAK0525236.1"/>
    <property type="molecule type" value="Genomic_DNA"/>
</dbReference>
<evidence type="ECO:0000313" key="9">
    <source>
        <dbReference type="Proteomes" id="UP001176521"/>
    </source>
</evidence>
<dbReference type="GO" id="GO:0005634">
    <property type="term" value="C:nucleus"/>
    <property type="evidence" value="ECO:0007669"/>
    <property type="project" value="TreeGrafter"/>
</dbReference>
<feature type="compositionally biased region" description="Low complexity" evidence="6">
    <location>
        <begin position="50"/>
        <end position="77"/>
    </location>
</feature>
<organism evidence="8 9">
    <name type="scientific">Tilletia horrida</name>
    <dbReference type="NCBI Taxonomy" id="155126"/>
    <lineage>
        <taxon>Eukaryota</taxon>
        <taxon>Fungi</taxon>
        <taxon>Dikarya</taxon>
        <taxon>Basidiomycota</taxon>
        <taxon>Ustilaginomycotina</taxon>
        <taxon>Exobasidiomycetes</taxon>
        <taxon>Tilletiales</taxon>
        <taxon>Tilletiaceae</taxon>
        <taxon>Tilletia</taxon>
    </lineage>
</organism>
<dbReference type="Gene3D" id="3.30.70.660">
    <property type="entry name" value="Pseudouridine synthase I, catalytic domain, C-terminal subdomain"/>
    <property type="match status" value="1"/>
</dbReference>
<feature type="region of interest" description="Disordered" evidence="6">
    <location>
        <begin position="493"/>
        <end position="529"/>
    </location>
</feature>
<evidence type="ECO:0000313" key="8">
    <source>
        <dbReference type="EMBL" id="KAK0525236.1"/>
    </source>
</evidence>
<feature type="region of interest" description="Disordered" evidence="6">
    <location>
        <begin position="1"/>
        <end position="107"/>
    </location>
</feature>
<evidence type="ECO:0000256" key="3">
    <source>
        <dbReference type="ARBA" id="ARBA00023235"/>
    </source>
</evidence>
<dbReference type="AlphaFoldDB" id="A0AAN6G7P3"/>
<dbReference type="InterPro" id="IPR020097">
    <property type="entry name" value="PsdUridine_synth_TruA_a/b_dom"/>
</dbReference>
<keyword evidence="3" id="KW-0413">Isomerase</keyword>
<feature type="region of interest" description="Disordered" evidence="6">
    <location>
        <begin position="611"/>
        <end position="649"/>
    </location>
</feature>
<proteinExistence type="inferred from homology"/>
<keyword evidence="2" id="KW-0819">tRNA processing</keyword>
<dbReference type="InterPro" id="IPR020094">
    <property type="entry name" value="TruA/RsuA/RluB/E/F_N"/>
</dbReference>
<dbReference type="GO" id="GO:0031119">
    <property type="term" value="P:tRNA pseudouridine synthesis"/>
    <property type="evidence" value="ECO:0007669"/>
    <property type="project" value="InterPro"/>
</dbReference>
<dbReference type="SUPFAM" id="SSF55120">
    <property type="entry name" value="Pseudouridine synthase"/>
    <property type="match status" value="1"/>
</dbReference>
<feature type="compositionally biased region" description="Acidic residues" evidence="6">
    <location>
        <begin position="513"/>
        <end position="523"/>
    </location>
</feature>
<keyword evidence="9" id="KW-1185">Reference proteome</keyword>
<evidence type="ECO:0000256" key="6">
    <source>
        <dbReference type="SAM" id="MobiDB-lite"/>
    </source>
</evidence>
<dbReference type="Pfam" id="PF01416">
    <property type="entry name" value="PseudoU_synth_1"/>
    <property type="match status" value="1"/>
</dbReference>
<evidence type="ECO:0000256" key="2">
    <source>
        <dbReference type="ARBA" id="ARBA00022694"/>
    </source>
</evidence>
<dbReference type="Gene3D" id="3.30.70.580">
    <property type="entry name" value="Pseudouridine synthase I, catalytic domain, N-terminal subdomain"/>
    <property type="match status" value="1"/>
</dbReference>
<sequence>MADSSTPNDAAAPAPATASAAVAEPVAAASDAGNGNKRARTEDEEGGSNGNAAAGEAEAATAAESSAGATAAPASAEKSGRPANKRVKLDGKGNVLPHDYRQDHNRGANYDLQRADWATEGRDEHGKRLPKRKVAVFFGYCGIGYNGLQINPGVKTIEGDIFDAFCKVGAVSKDNAVNPAKVALQRSARTDRGVHAAGNILTLKLILDAPGVPAALAAAATASADENAEEKATTGSSSSSSSSAADSLVKAVNSMLPPIIRLWGITRVQGKFNARTSCDSRQYEYLLPTYVFLPPKPGTFMYGTLEKIRDACVAGGADPTQPVGPGLPSWTDVLSHPFWEAQGLDKQYGEDMVAKKKWRIPAAQLARVRETFQQYLGSHNFHNFTVGKEFRERSAVRFMKELTISEPKLINETEWVSIKIHGQSFMLHQIRKMVGLIVLIGRTATPASLVAETFGPARIHIPKAPGLGLLLEQPLFGSYNQKVQGANRRLAAVQARNTNRKQQQQGKAKKGGDDDDDDDDEDASWMREPVQFDKYTAEMEAFKQKYIYDRIMVVEEETAEFGKWLNYLDVFTGPDFDFLNPRGSIPTHCILRVGELRRLPGGQLKAADGTVTEAGAGGAGGADAGVDADAGGESDDEEMAGLNAAELEG</sequence>
<evidence type="ECO:0000259" key="7">
    <source>
        <dbReference type="Pfam" id="PF01416"/>
    </source>
</evidence>
<name>A0AAN6G7P3_9BASI</name>
<reference evidence="8" key="1">
    <citation type="journal article" date="2023" name="PhytoFront">
        <title>Draft Genome Resources of Seven Strains of Tilletia horrida, Causal Agent of Kernel Smut of Rice.</title>
        <authorList>
            <person name="Khanal S."/>
            <person name="Antony Babu S."/>
            <person name="Zhou X.G."/>
        </authorList>
    </citation>
    <scope>NUCLEOTIDE SEQUENCE</scope>
    <source>
        <strain evidence="8">TX3</strain>
    </source>
</reference>
<feature type="active site" description="Nucleophile" evidence="4">
    <location>
        <position position="191"/>
    </location>
</feature>
<evidence type="ECO:0000256" key="5">
    <source>
        <dbReference type="PIRSR" id="PIRSR641708-2"/>
    </source>
</evidence>
<feature type="binding site" evidence="5">
    <location>
        <position position="283"/>
    </location>
    <ligand>
        <name>substrate</name>
    </ligand>
</feature>
<feature type="compositionally biased region" description="Acidic residues" evidence="6">
    <location>
        <begin position="630"/>
        <end position="639"/>
    </location>
</feature>
<evidence type="ECO:0000256" key="4">
    <source>
        <dbReference type="PIRSR" id="PIRSR641708-1"/>
    </source>
</evidence>
<dbReference type="GO" id="GO:1990481">
    <property type="term" value="P:mRNA pseudouridine synthesis"/>
    <property type="evidence" value="ECO:0007669"/>
    <property type="project" value="TreeGrafter"/>
</dbReference>